<dbReference type="eggNOG" id="KOG3867">
    <property type="taxonomic scope" value="Eukaryota"/>
</dbReference>
<dbReference type="InterPro" id="IPR017850">
    <property type="entry name" value="Alkaline_phosphatase_core_sf"/>
</dbReference>
<evidence type="ECO:0000313" key="9">
    <source>
        <dbReference type="EMBL" id="EDO49752.1"/>
    </source>
</evidence>
<dbReference type="AlphaFoldDB" id="A7RFN2"/>
<reference evidence="9 10" key="1">
    <citation type="journal article" date="2007" name="Science">
        <title>Sea anemone genome reveals ancestral eumetazoan gene repertoire and genomic organization.</title>
        <authorList>
            <person name="Putnam N.H."/>
            <person name="Srivastava M."/>
            <person name="Hellsten U."/>
            <person name="Dirks B."/>
            <person name="Chapman J."/>
            <person name="Salamov A."/>
            <person name="Terry A."/>
            <person name="Shapiro H."/>
            <person name="Lindquist E."/>
            <person name="Kapitonov V.V."/>
            <person name="Jurka J."/>
            <person name="Genikhovich G."/>
            <person name="Grigoriev I.V."/>
            <person name="Lucas S.M."/>
            <person name="Steele R.E."/>
            <person name="Finnerty J.R."/>
            <person name="Technau U."/>
            <person name="Martindale M.Q."/>
            <person name="Rokhsar D.S."/>
        </authorList>
    </citation>
    <scope>NUCLEOTIDE SEQUENCE [LARGE SCALE GENOMIC DNA]</scope>
    <source>
        <strain evidence="10">CH2 X CH6</strain>
    </source>
</reference>
<dbReference type="InterPro" id="IPR024607">
    <property type="entry name" value="Sulfatase_CS"/>
</dbReference>
<dbReference type="Proteomes" id="UP000001593">
    <property type="component" value="Unassembled WGS sequence"/>
</dbReference>
<dbReference type="OMA" id="MIKCPPR"/>
<dbReference type="PANTHER" id="PTHR10342">
    <property type="entry name" value="ARYLSULFATASE"/>
    <property type="match status" value="1"/>
</dbReference>
<dbReference type="PhylomeDB" id="A7RFN2"/>
<evidence type="ECO:0000313" key="10">
    <source>
        <dbReference type="Proteomes" id="UP000001593"/>
    </source>
</evidence>
<dbReference type="Gene3D" id="3.40.720.10">
    <property type="entry name" value="Alkaline Phosphatase, subunit A"/>
    <property type="match status" value="1"/>
</dbReference>
<feature type="signal peptide" evidence="7">
    <location>
        <begin position="1"/>
        <end position="19"/>
    </location>
</feature>
<keyword evidence="3" id="KW-0479">Metal-binding</keyword>
<accession>A7RFN2</accession>
<evidence type="ECO:0000256" key="5">
    <source>
        <dbReference type="ARBA" id="ARBA00022837"/>
    </source>
</evidence>
<comment type="cofactor">
    <cofactor evidence="1">
        <name>Ca(2+)</name>
        <dbReference type="ChEBI" id="CHEBI:29108"/>
    </cofactor>
</comment>
<evidence type="ECO:0000256" key="1">
    <source>
        <dbReference type="ARBA" id="ARBA00001913"/>
    </source>
</evidence>
<keyword evidence="6" id="KW-0325">Glycoprotein</keyword>
<sequence length="512" mass="57751">MQYLVFLFGLMSLPFVALTANKKPHIVFIVADDLGWDDVSFHGSGQIPTPNIDGLAKTGVILNNYYVSPICTPTRSAIMTGKYPIHTGMQHSVILAAQPYGLGLNETLMPQYLKRLGYATHGVGKWHLGFFKYEYTPIQRGFDSYFGYWCGKGDYWDHSNNEKYGWGLDLHDSEQDVWTEWGHYSSDLFAEKAVNVISTHNASVPLFLYLPFQAVHSANFIQPLQAPPDLIDKFKNIKDERRRIFAAMVSSMDGAIKKVVDSLKARSMYNNSIIVFTTDNGGPANGFDSNMASNFPLRGVKRTLWEGGIRGTAFIHSPLITKPGRVMTELMHVSDWLPTLYTVAGGDIHDLQNLDGFDLWDSISTDAMSPREEMVHNIDPVNWEAAYRFREWKIVVNQTKYMSGWYPLPNIEEREPHPATLRDAVVKCGPPPEIPVNCTASDGPCLFNIKNDPCEYVNLAKKELEILNNMLIWLEGYKKGMVPIRNTPLDPSANPANYGGVWTAWKDQKMHT</sequence>
<dbReference type="CDD" id="cd16029">
    <property type="entry name" value="4-S"/>
    <property type="match status" value="1"/>
</dbReference>
<dbReference type="GO" id="GO:0008484">
    <property type="term" value="F:sulfuric ester hydrolase activity"/>
    <property type="evidence" value="ECO:0000318"/>
    <property type="project" value="GO_Central"/>
</dbReference>
<dbReference type="OrthoDB" id="103349at2759"/>
<dbReference type="PROSITE" id="PS00149">
    <property type="entry name" value="SULFATASE_2"/>
    <property type="match status" value="1"/>
</dbReference>
<feature type="chain" id="PRO_5002714381" description="Sulfatase N-terminal domain-containing protein" evidence="7">
    <location>
        <begin position="20"/>
        <end position="512"/>
    </location>
</feature>
<dbReference type="PANTHER" id="PTHR10342:SF273">
    <property type="entry name" value="RE14504P"/>
    <property type="match status" value="1"/>
</dbReference>
<dbReference type="InParanoid" id="A7RFN2"/>
<keyword evidence="4" id="KW-0378">Hydrolase</keyword>
<protein>
    <recommendedName>
        <fullName evidence="8">Sulfatase N-terminal domain-containing protein</fullName>
    </recommendedName>
</protein>
<evidence type="ECO:0000259" key="8">
    <source>
        <dbReference type="Pfam" id="PF00884"/>
    </source>
</evidence>
<feature type="domain" description="Sulfatase N-terminal" evidence="8">
    <location>
        <begin position="24"/>
        <end position="345"/>
    </location>
</feature>
<evidence type="ECO:0000256" key="6">
    <source>
        <dbReference type="ARBA" id="ARBA00023180"/>
    </source>
</evidence>
<dbReference type="InterPro" id="IPR047115">
    <property type="entry name" value="ARSB"/>
</dbReference>
<keyword evidence="10" id="KW-1185">Reference proteome</keyword>
<gene>
    <name evidence="9" type="ORF">NEMVEDRAFT_v1g157973</name>
</gene>
<dbReference type="Gene3D" id="3.30.1120.10">
    <property type="match status" value="1"/>
</dbReference>
<dbReference type="GO" id="GO:0046872">
    <property type="term" value="F:metal ion binding"/>
    <property type="evidence" value="ECO:0007669"/>
    <property type="project" value="UniProtKB-KW"/>
</dbReference>
<organism evidence="9 10">
    <name type="scientific">Nematostella vectensis</name>
    <name type="common">Starlet sea anemone</name>
    <dbReference type="NCBI Taxonomy" id="45351"/>
    <lineage>
        <taxon>Eukaryota</taxon>
        <taxon>Metazoa</taxon>
        <taxon>Cnidaria</taxon>
        <taxon>Anthozoa</taxon>
        <taxon>Hexacorallia</taxon>
        <taxon>Actiniaria</taxon>
        <taxon>Edwardsiidae</taxon>
        <taxon>Nematostella</taxon>
    </lineage>
</organism>
<proteinExistence type="inferred from homology"/>
<evidence type="ECO:0000256" key="3">
    <source>
        <dbReference type="ARBA" id="ARBA00022723"/>
    </source>
</evidence>
<dbReference type="Pfam" id="PF00884">
    <property type="entry name" value="Sulfatase"/>
    <property type="match status" value="1"/>
</dbReference>
<dbReference type="InterPro" id="IPR000917">
    <property type="entry name" value="Sulfatase_N"/>
</dbReference>
<dbReference type="PROSITE" id="PS00523">
    <property type="entry name" value="SULFATASE_1"/>
    <property type="match status" value="1"/>
</dbReference>
<comment type="similarity">
    <text evidence="2">Belongs to the sulfatase family.</text>
</comment>
<evidence type="ECO:0000256" key="2">
    <source>
        <dbReference type="ARBA" id="ARBA00008779"/>
    </source>
</evidence>
<dbReference type="EMBL" id="DS469508">
    <property type="protein sequence ID" value="EDO49752.1"/>
    <property type="molecule type" value="Genomic_DNA"/>
</dbReference>
<name>A7RFN2_NEMVE</name>
<dbReference type="STRING" id="45351.A7RFN2"/>
<dbReference type="KEGG" id="nve:5522047"/>
<evidence type="ECO:0000256" key="7">
    <source>
        <dbReference type="SAM" id="SignalP"/>
    </source>
</evidence>
<keyword evidence="5" id="KW-0106">Calcium</keyword>
<evidence type="ECO:0000256" key="4">
    <source>
        <dbReference type="ARBA" id="ARBA00022801"/>
    </source>
</evidence>
<dbReference type="HOGENOM" id="CLU_006332_10_1_1"/>
<keyword evidence="7" id="KW-0732">Signal</keyword>
<dbReference type="SUPFAM" id="SSF53649">
    <property type="entry name" value="Alkaline phosphatase-like"/>
    <property type="match status" value="1"/>
</dbReference>